<gene>
    <name evidence="1" type="ORF">P5673_003414</name>
</gene>
<proteinExistence type="predicted"/>
<comment type="caution">
    <text evidence="1">The sequence shown here is derived from an EMBL/GenBank/DDBJ whole genome shotgun (WGS) entry which is preliminary data.</text>
</comment>
<sequence>MAGCFRKEPSREVKIVSRDLRPPANITFSKCQEDGTWPAALPHSGFSINQKSFEFKKLQTVQRLETNEI</sequence>
<organism evidence="1 2">
    <name type="scientific">Acropora cervicornis</name>
    <name type="common">Staghorn coral</name>
    <dbReference type="NCBI Taxonomy" id="6130"/>
    <lineage>
        <taxon>Eukaryota</taxon>
        <taxon>Metazoa</taxon>
        <taxon>Cnidaria</taxon>
        <taxon>Anthozoa</taxon>
        <taxon>Hexacorallia</taxon>
        <taxon>Scleractinia</taxon>
        <taxon>Astrocoeniina</taxon>
        <taxon>Acroporidae</taxon>
        <taxon>Acropora</taxon>
    </lineage>
</organism>
<protein>
    <submittedName>
        <fullName evidence="1">Uncharacterized protein</fullName>
    </submittedName>
</protein>
<dbReference type="EMBL" id="JARQWQ010000005">
    <property type="protein sequence ID" value="KAK2571993.1"/>
    <property type="molecule type" value="Genomic_DNA"/>
</dbReference>
<evidence type="ECO:0000313" key="2">
    <source>
        <dbReference type="Proteomes" id="UP001249851"/>
    </source>
</evidence>
<dbReference type="AlphaFoldDB" id="A0AAD9R2N1"/>
<reference evidence="1" key="2">
    <citation type="journal article" date="2023" name="Science">
        <title>Genomic signatures of disease resistance in endangered staghorn corals.</title>
        <authorList>
            <person name="Vollmer S.V."/>
            <person name="Selwyn J.D."/>
            <person name="Despard B.A."/>
            <person name="Roesel C.L."/>
        </authorList>
    </citation>
    <scope>NUCLEOTIDE SEQUENCE</scope>
    <source>
        <strain evidence="1">K2</strain>
    </source>
</reference>
<evidence type="ECO:0000313" key="1">
    <source>
        <dbReference type="EMBL" id="KAK2571993.1"/>
    </source>
</evidence>
<dbReference type="Proteomes" id="UP001249851">
    <property type="component" value="Unassembled WGS sequence"/>
</dbReference>
<accession>A0AAD9R2N1</accession>
<reference evidence="1" key="1">
    <citation type="journal article" date="2023" name="G3 (Bethesda)">
        <title>Whole genome assembly and annotation of the endangered Caribbean coral Acropora cervicornis.</title>
        <authorList>
            <person name="Selwyn J.D."/>
            <person name="Vollmer S.V."/>
        </authorList>
    </citation>
    <scope>NUCLEOTIDE SEQUENCE</scope>
    <source>
        <strain evidence="1">K2</strain>
    </source>
</reference>
<name>A0AAD9R2N1_ACRCE</name>
<keyword evidence="2" id="KW-1185">Reference proteome</keyword>